<evidence type="ECO:0000256" key="11">
    <source>
        <dbReference type="ARBA" id="ARBA00023136"/>
    </source>
</evidence>
<comment type="function">
    <text evidence="12">Transport of potassium into the cell. Likely operates as a K(+):H(+) symporter.</text>
</comment>
<dbReference type="HAMAP" id="MF_01522">
    <property type="entry name" value="Kup"/>
    <property type="match status" value="1"/>
</dbReference>
<dbReference type="InterPro" id="IPR023051">
    <property type="entry name" value="Kup"/>
</dbReference>
<feature type="transmembrane region" description="Helical" evidence="12">
    <location>
        <begin position="30"/>
        <end position="48"/>
    </location>
</feature>
<feature type="transmembrane region" description="Helical" evidence="12">
    <location>
        <begin position="440"/>
        <end position="461"/>
    </location>
</feature>
<dbReference type="Proteomes" id="UP000007832">
    <property type="component" value="Unassembled WGS sequence"/>
</dbReference>
<dbReference type="GO" id="GO:0015079">
    <property type="term" value="F:potassium ion transmembrane transporter activity"/>
    <property type="evidence" value="ECO:0007669"/>
    <property type="project" value="UniProtKB-UniRule"/>
</dbReference>
<evidence type="ECO:0000256" key="1">
    <source>
        <dbReference type="ARBA" id="ARBA00004141"/>
    </source>
</evidence>
<feature type="transmembrane region" description="Helical" evidence="12">
    <location>
        <begin position="120"/>
        <end position="140"/>
    </location>
</feature>
<evidence type="ECO:0000256" key="5">
    <source>
        <dbReference type="ARBA" id="ARBA00022538"/>
    </source>
</evidence>
<evidence type="ECO:0000256" key="7">
    <source>
        <dbReference type="ARBA" id="ARBA00022847"/>
    </source>
</evidence>
<keyword evidence="3 12" id="KW-0813">Transport</keyword>
<keyword evidence="6 12" id="KW-0812">Transmembrane</keyword>
<dbReference type="InterPro" id="IPR053952">
    <property type="entry name" value="K_trans_C"/>
</dbReference>
<organism evidence="15 16">
    <name type="scientific">[Propionibacterium] namnetense SK182B-JCVI</name>
    <dbReference type="NCBI Taxonomy" id="1051006"/>
    <lineage>
        <taxon>Bacteria</taxon>
        <taxon>Bacillati</taxon>
        <taxon>Actinomycetota</taxon>
        <taxon>Actinomycetes</taxon>
        <taxon>Propionibacteriales</taxon>
        <taxon>Propionibacteriaceae</taxon>
        <taxon>Cutibacterium</taxon>
    </lineage>
</organism>
<accession>F9NUR9</accession>
<keyword evidence="9 12" id="KW-1133">Transmembrane helix</keyword>
<comment type="caution">
    <text evidence="15">The sequence shown here is derived from an EMBL/GenBank/DDBJ whole genome shotgun (WGS) entry which is preliminary data.</text>
</comment>
<reference evidence="15 16" key="1">
    <citation type="submission" date="2011-07" db="EMBL/GenBank/DDBJ databases">
        <title>Genome Sequence of Propionibacterium acnes SK182B-JCVI.</title>
        <authorList>
            <person name="Durkin A.S."/>
            <person name="Madupu R."/>
            <person name="Hostetler J."/>
            <person name="Radune D."/>
            <person name="Torralba M."/>
            <person name="Methe B."/>
            <person name="Sutton G."/>
            <person name="Strausberg R.L."/>
            <person name="Nelson K.E."/>
        </authorList>
    </citation>
    <scope>NUCLEOTIDE SEQUENCE [LARGE SCALE GENOMIC DNA]</scope>
    <source>
        <strain evidence="15 16">SK182B-JCVI</strain>
    </source>
</reference>
<dbReference type="InterPro" id="IPR053951">
    <property type="entry name" value="K_trans_N"/>
</dbReference>
<feature type="transmembrane region" description="Helical" evidence="12">
    <location>
        <begin position="233"/>
        <end position="254"/>
    </location>
</feature>
<feature type="transmembrane region" description="Helical" evidence="12">
    <location>
        <begin position="385"/>
        <end position="406"/>
    </location>
</feature>
<keyword evidence="4 12" id="KW-1003">Cell membrane</keyword>
<protein>
    <recommendedName>
        <fullName evidence="12">Probable potassium transport system protein Kup</fullName>
    </recommendedName>
</protein>
<comment type="similarity">
    <text evidence="2 12">Belongs to the HAK/KUP transporter (TC 2.A.72) family.</text>
</comment>
<feature type="transmembrane region" description="Helical" evidence="12">
    <location>
        <begin position="358"/>
        <end position="379"/>
    </location>
</feature>
<feature type="transmembrane region" description="Helical" evidence="12">
    <location>
        <begin position="266"/>
        <end position="288"/>
    </location>
</feature>
<gene>
    <name evidence="12" type="primary">kup</name>
    <name evidence="15" type="ORF">HMPREF1162_1274</name>
</gene>
<sequence>MIRSHERQAVPKASQPIADREPIRSMKPGLALAALGVVFGDIGTSVLYSLQTVFSMENHAVRPTPGDVMGIISMIFWSILLVVCVKYVIFVMRADNDGEGGILALMALVRRLMASHKGTGMTALLLGIVGAGLFYGDSFITPAISVMSSVEGITVANPVAEKIVLPASVVILTLLFLVQRRGTEAIGKAFGPVMAVWFLTLAALGIPWIVHHPAILTALSPHWAIMFSIERPGMAFIAMGAVVLTITGAEALYADMGHVGAPSIRLAWFGLVLPCLLINYLGQGAMILLHPDWIDNPFFRMAPGWATIPLVVIATMATVIASQAVISGAFSMSSEAVRLGLLPRLGVRHTSKSEGGQIYIPEVNWTLFVGVLALILIFQTSSKLATAYGLAVTGTFLLTTSLFLVLAHRAWHWPMWALISFGVIVGGVELSIFSANLLKIAFGGWIPLMFAAIVVVIMTTWRRGTAYIATQRQNDEGPLDDFLDWMHETKPTRVPGLAVYPHPGRATTPLALLNNLRFNHVLHEHNIIISIVVENVPHVRHVDRIEKVDLGRPADGITYIACHVGFTDSQDVPKALALAAAKCPSLKERLDEAIYYLSLVDVKRDEPHQGAYMAGWRKMLYIAMSRNQADRTRGFRIPRTRAVVMGESVDL</sequence>
<name>F9NUR9_9ACTN</name>
<evidence type="ECO:0000259" key="13">
    <source>
        <dbReference type="Pfam" id="PF02705"/>
    </source>
</evidence>
<evidence type="ECO:0000256" key="6">
    <source>
        <dbReference type="ARBA" id="ARBA00022692"/>
    </source>
</evidence>
<dbReference type="Pfam" id="PF02705">
    <property type="entry name" value="K_trans"/>
    <property type="match status" value="1"/>
</dbReference>
<feature type="transmembrane region" description="Helical" evidence="12">
    <location>
        <begin position="190"/>
        <end position="210"/>
    </location>
</feature>
<dbReference type="Pfam" id="PF22776">
    <property type="entry name" value="K_trans_C"/>
    <property type="match status" value="1"/>
</dbReference>
<dbReference type="AlphaFoldDB" id="F9NUR9"/>
<dbReference type="PATRIC" id="fig|1051006.4.peg.913"/>
<feature type="transmembrane region" description="Helical" evidence="12">
    <location>
        <begin position="413"/>
        <end position="434"/>
    </location>
</feature>
<keyword evidence="7 12" id="KW-0769">Symport</keyword>
<feature type="transmembrane region" description="Helical" evidence="12">
    <location>
        <begin position="68"/>
        <end position="89"/>
    </location>
</feature>
<proteinExistence type="inferred from homology"/>
<evidence type="ECO:0000256" key="10">
    <source>
        <dbReference type="ARBA" id="ARBA00023065"/>
    </source>
</evidence>
<dbReference type="eggNOG" id="COG3158">
    <property type="taxonomic scope" value="Bacteria"/>
</dbReference>
<evidence type="ECO:0000256" key="8">
    <source>
        <dbReference type="ARBA" id="ARBA00022958"/>
    </source>
</evidence>
<evidence type="ECO:0000256" key="3">
    <source>
        <dbReference type="ARBA" id="ARBA00022448"/>
    </source>
</evidence>
<evidence type="ECO:0000256" key="4">
    <source>
        <dbReference type="ARBA" id="ARBA00022475"/>
    </source>
</evidence>
<keyword evidence="11 12" id="KW-0472">Membrane</keyword>
<evidence type="ECO:0000256" key="2">
    <source>
        <dbReference type="ARBA" id="ARBA00007019"/>
    </source>
</evidence>
<dbReference type="PANTHER" id="PTHR30540">
    <property type="entry name" value="OSMOTIC STRESS POTASSIUM TRANSPORTER"/>
    <property type="match status" value="1"/>
</dbReference>
<dbReference type="GO" id="GO:0005886">
    <property type="term" value="C:plasma membrane"/>
    <property type="evidence" value="ECO:0007669"/>
    <property type="project" value="UniProtKB-SubCell"/>
</dbReference>
<keyword evidence="8 12" id="KW-0630">Potassium</keyword>
<evidence type="ECO:0000313" key="16">
    <source>
        <dbReference type="Proteomes" id="UP000007832"/>
    </source>
</evidence>
<keyword evidence="5 12" id="KW-0633">Potassium transport</keyword>
<evidence type="ECO:0000256" key="12">
    <source>
        <dbReference type="HAMAP-Rule" id="MF_01522"/>
    </source>
</evidence>
<feature type="domain" description="K+ potassium transporter C-terminal" evidence="14">
    <location>
        <begin position="495"/>
        <end position="650"/>
    </location>
</feature>
<dbReference type="PANTHER" id="PTHR30540:SF79">
    <property type="entry name" value="LOW AFFINITY POTASSIUM TRANSPORT SYSTEM PROTEIN KUP"/>
    <property type="match status" value="1"/>
</dbReference>
<evidence type="ECO:0000313" key="15">
    <source>
        <dbReference type="EMBL" id="EGR97238.1"/>
    </source>
</evidence>
<comment type="catalytic activity">
    <reaction evidence="12">
        <text>K(+)(in) + H(+)(in) = K(+)(out) + H(+)(out)</text>
        <dbReference type="Rhea" id="RHEA:28490"/>
        <dbReference type="ChEBI" id="CHEBI:15378"/>
        <dbReference type="ChEBI" id="CHEBI:29103"/>
    </reaction>
</comment>
<dbReference type="InterPro" id="IPR003855">
    <property type="entry name" value="K+_transporter"/>
</dbReference>
<keyword evidence="10 12" id="KW-0406">Ion transport</keyword>
<dbReference type="GO" id="GO:0015293">
    <property type="term" value="F:symporter activity"/>
    <property type="evidence" value="ECO:0007669"/>
    <property type="project" value="UniProtKB-UniRule"/>
</dbReference>
<comment type="subcellular location">
    <subcellularLocation>
        <location evidence="12">Cell membrane</location>
        <topology evidence="12">Multi-pass membrane protein</topology>
    </subcellularLocation>
    <subcellularLocation>
        <location evidence="1">Membrane</location>
        <topology evidence="1">Multi-pass membrane protein</topology>
    </subcellularLocation>
</comment>
<feature type="domain" description="K+ potassium transporter integral membrane" evidence="13">
    <location>
        <begin position="30"/>
        <end position="483"/>
    </location>
</feature>
<dbReference type="EMBL" id="AFUN01000023">
    <property type="protein sequence ID" value="EGR97238.1"/>
    <property type="molecule type" value="Genomic_DNA"/>
</dbReference>
<feature type="transmembrane region" description="Helical" evidence="12">
    <location>
        <begin position="308"/>
        <end position="330"/>
    </location>
</feature>
<evidence type="ECO:0000259" key="14">
    <source>
        <dbReference type="Pfam" id="PF22776"/>
    </source>
</evidence>
<evidence type="ECO:0000256" key="9">
    <source>
        <dbReference type="ARBA" id="ARBA00022989"/>
    </source>
</evidence>
<feature type="transmembrane region" description="Helical" evidence="12">
    <location>
        <begin position="160"/>
        <end position="178"/>
    </location>
</feature>